<evidence type="ECO:0000256" key="4">
    <source>
        <dbReference type="PROSITE-ProRule" id="PRU01161"/>
    </source>
</evidence>
<organism evidence="6">
    <name type="scientific">candidate division WOR-3 bacterium</name>
    <dbReference type="NCBI Taxonomy" id="2052148"/>
    <lineage>
        <taxon>Bacteria</taxon>
        <taxon>Bacteria division WOR-3</taxon>
    </lineage>
</organism>
<dbReference type="Pfam" id="PF01734">
    <property type="entry name" value="Patatin"/>
    <property type="match status" value="1"/>
</dbReference>
<keyword evidence="1 4" id="KW-0378">Hydrolase</keyword>
<evidence type="ECO:0000256" key="3">
    <source>
        <dbReference type="ARBA" id="ARBA00023098"/>
    </source>
</evidence>
<evidence type="ECO:0000256" key="1">
    <source>
        <dbReference type="ARBA" id="ARBA00022801"/>
    </source>
</evidence>
<evidence type="ECO:0000256" key="2">
    <source>
        <dbReference type="ARBA" id="ARBA00022963"/>
    </source>
</evidence>
<name>A0A7C4YFU8_UNCW3</name>
<dbReference type="InterPro" id="IPR016035">
    <property type="entry name" value="Acyl_Trfase/lysoPLipase"/>
</dbReference>
<evidence type="ECO:0000313" key="6">
    <source>
        <dbReference type="EMBL" id="HGW91825.1"/>
    </source>
</evidence>
<dbReference type="PANTHER" id="PTHR14226">
    <property type="entry name" value="NEUROPATHY TARGET ESTERASE/SWISS CHEESE D.MELANOGASTER"/>
    <property type="match status" value="1"/>
</dbReference>
<dbReference type="GO" id="GO:0016787">
    <property type="term" value="F:hydrolase activity"/>
    <property type="evidence" value="ECO:0007669"/>
    <property type="project" value="UniProtKB-UniRule"/>
</dbReference>
<feature type="active site" description="Nucleophile" evidence="4">
    <location>
        <position position="44"/>
    </location>
</feature>
<dbReference type="GO" id="GO:0016042">
    <property type="term" value="P:lipid catabolic process"/>
    <property type="evidence" value="ECO:0007669"/>
    <property type="project" value="UniProtKB-UniRule"/>
</dbReference>
<feature type="domain" description="PNPLA" evidence="5">
    <location>
        <begin position="11"/>
        <end position="198"/>
    </location>
</feature>
<dbReference type="EMBL" id="DTHG01000058">
    <property type="protein sequence ID" value="HGW91825.1"/>
    <property type="molecule type" value="Genomic_DNA"/>
</dbReference>
<feature type="short sequence motif" description="DGA/G" evidence="4">
    <location>
        <begin position="185"/>
        <end position="187"/>
    </location>
</feature>
<dbReference type="CDD" id="cd07205">
    <property type="entry name" value="Pat_PNPLA6_PNPLA7_NTE1_like"/>
    <property type="match status" value="1"/>
</dbReference>
<feature type="active site" description="Proton acceptor" evidence="4">
    <location>
        <position position="185"/>
    </location>
</feature>
<comment type="caution">
    <text evidence="6">The sequence shown here is derived from an EMBL/GenBank/DDBJ whole genome shotgun (WGS) entry which is preliminary data.</text>
</comment>
<keyword evidence="2 4" id="KW-0442">Lipid degradation</keyword>
<dbReference type="PROSITE" id="PS51635">
    <property type="entry name" value="PNPLA"/>
    <property type="match status" value="1"/>
</dbReference>
<gene>
    <name evidence="6" type="ORF">ENV67_04715</name>
</gene>
<reference evidence="6" key="1">
    <citation type="journal article" date="2020" name="mSystems">
        <title>Genome- and Community-Level Interaction Insights into Carbon Utilization and Element Cycling Functions of Hydrothermarchaeota in Hydrothermal Sediment.</title>
        <authorList>
            <person name="Zhou Z."/>
            <person name="Liu Y."/>
            <person name="Xu W."/>
            <person name="Pan J."/>
            <person name="Luo Z.H."/>
            <person name="Li M."/>
        </authorList>
    </citation>
    <scope>NUCLEOTIDE SEQUENCE [LARGE SCALE GENOMIC DNA]</scope>
    <source>
        <strain evidence="6">SpSt-780</strain>
    </source>
</reference>
<feature type="short sequence motif" description="GXSXG" evidence="4">
    <location>
        <begin position="42"/>
        <end position="46"/>
    </location>
</feature>
<sequence>MIFKKEYKLGIALGGGSAKGLAHIGVLKVLNEEGIKIHSISGTSIGSIVGGIYALKPEIENLLSESKRLINSNAFKELRFDKFSRNEGGWFGRIKSRFRDGLTIADALMKKSLIPEETFEKIFKEIFDDYDVRDAIIPFSCIAVDLISGEDIIFDKGPLYKLAMASSSIPGVFPPVKYKDYILVDGGVTSNVPIEGARKLGAEKVIGVVVSGNLKGQGNFSKAIEVILRSDEIAKFKLFRTTLKEADFLLEIDLSEFHWADFSRIDELISRGEEATRKELKNIKELLKGKTLWERILKK</sequence>
<accession>A0A7C4YFU8</accession>
<protein>
    <submittedName>
        <fullName evidence="6">Patatin</fullName>
    </submittedName>
</protein>
<comment type="caution">
    <text evidence="4">Lacks conserved residue(s) required for the propagation of feature annotation.</text>
</comment>
<dbReference type="SUPFAM" id="SSF52151">
    <property type="entry name" value="FabD/lysophospholipase-like"/>
    <property type="match status" value="1"/>
</dbReference>
<dbReference type="InterPro" id="IPR050301">
    <property type="entry name" value="NTE"/>
</dbReference>
<dbReference type="AlphaFoldDB" id="A0A7C4YFU8"/>
<proteinExistence type="predicted"/>
<dbReference type="PANTHER" id="PTHR14226:SF76">
    <property type="entry name" value="NTE FAMILY PROTEIN RSSA"/>
    <property type="match status" value="1"/>
</dbReference>
<evidence type="ECO:0000259" key="5">
    <source>
        <dbReference type="PROSITE" id="PS51635"/>
    </source>
</evidence>
<dbReference type="InterPro" id="IPR002641">
    <property type="entry name" value="PNPLA_dom"/>
</dbReference>
<keyword evidence="3 4" id="KW-0443">Lipid metabolism</keyword>
<dbReference type="Gene3D" id="3.40.1090.10">
    <property type="entry name" value="Cytosolic phospholipase A2 catalytic domain"/>
    <property type="match status" value="1"/>
</dbReference>